<comment type="caution">
    <text evidence="7">The sequence shown here is derived from an EMBL/GenBank/DDBJ whole genome shotgun (WGS) entry which is preliminary data.</text>
</comment>
<evidence type="ECO:0000313" key="7">
    <source>
        <dbReference type="EMBL" id="KAL0272248.1"/>
    </source>
</evidence>
<dbReference type="AlphaFoldDB" id="A0AAW2HRN0"/>
<evidence type="ECO:0000256" key="5">
    <source>
        <dbReference type="ARBA" id="ARBA00023242"/>
    </source>
</evidence>
<evidence type="ECO:0000256" key="4">
    <source>
        <dbReference type="ARBA" id="ARBA00022454"/>
    </source>
</evidence>
<protein>
    <recommendedName>
        <fullName evidence="3">Centromere protein M</fullName>
    </recommendedName>
</protein>
<dbReference type="PANTHER" id="PTHR34436:SF1">
    <property type="entry name" value="CENTROMERE PROTEIN M"/>
    <property type="match status" value="1"/>
</dbReference>
<keyword evidence="5" id="KW-0539">Nucleus</keyword>
<keyword evidence="6" id="KW-0137">Centromere</keyword>
<dbReference type="EMBL" id="JARGDH010000003">
    <property type="protein sequence ID" value="KAL0272248.1"/>
    <property type="molecule type" value="Genomic_DNA"/>
</dbReference>
<gene>
    <name evidence="7" type="ORF">PYX00_005301</name>
</gene>
<accession>A0AAW2HRN0</accession>
<name>A0AAW2HRN0_9NEOP</name>
<proteinExistence type="predicted"/>
<dbReference type="Gene3D" id="3.40.50.300">
    <property type="entry name" value="P-loop containing nucleotide triphosphate hydrolases"/>
    <property type="match status" value="1"/>
</dbReference>
<dbReference type="GO" id="GO:0005634">
    <property type="term" value="C:nucleus"/>
    <property type="evidence" value="ECO:0007669"/>
    <property type="project" value="UniProtKB-SubCell"/>
</dbReference>
<dbReference type="PANTHER" id="PTHR34436">
    <property type="entry name" value="CENTROMERE PROTEIN M"/>
    <property type="match status" value="1"/>
</dbReference>
<reference evidence="7" key="1">
    <citation type="journal article" date="2024" name="Gigascience">
        <title>Chromosome-level genome of the poultry shaft louse Menopon gallinae provides insight into the host-switching and adaptive evolution of parasitic lice.</title>
        <authorList>
            <person name="Xu Y."/>
            <person name="Ma L."/>
            <person name="Liu S."/>
            <person name="Liang Y."/>
            <person name="Liu Q."/>
            <person name="He Z."/>
            <person name="Tian L."/>
            <person name="Duan Y."/>
            <person name="Cai W."/>
            <person name="Li H."/>
            <person name="Song F."/>
        </authorList>
    </citation>
    <scope>NUCLEOTIDE SEQUENCE</scope>
    <source>
        <strain evidence="7">Cailab_2023a</strain>
    </source>
</reference>
<evidence type="ECO:0000256" key="1">
    <source>
        <dbReference type="ARBA" id="ARBA00004123"/>
    </source>
</evidence>
<organism evidence="7">
    <name type="scientific">Menopon gallinae</name>
    <name type="common">poultry shaft louse</name>
    <dbReference type="NCBI Taxonomy" id="328185"/>
    <lineage>
        <taxon>Eukaryota</taxon>
        <taxon>Metazoa</taxon>
        <taxon>Ecdysozoa</taxon>
        <taxon>Arthropoda</taxon>
        <taxon>Hexapoda</taxon>
        <taxon>Insecta</taxon>
        <taxon>Pterygota</taxon>
        <taxon>Neoptera</taxon>
        <taxon>Paraneoptera</taxon>
        <taxon>Psocodea</taxon>
        <taxon>Troctomorpha</taxon>
        <taxon>Phthiraptera</taxon>
        <taxon>Amblycera</taxon>
        <taxon>Menoponidae</taxon>
        <taxon>Menopon</taxon>
    </lineage>
</organism>
<comment type="subcellular location">
    <subcellularLocation>
        <location evidence="2">Chromosome</location>
        <location evidence="2">Centromere</location>
    </subcellularLocation>
    <subcellularLocation>
        <location evidence="1">Nucleus</location>
    </subcellularLocation>
</comment>
<dbReference type="Pfam" id="PF11111">
    <property type="entry name" value="CENP-M"/>
    <property type="match status" value="1"/>
</dbReference>
<evidence type="ECO:0000256" key="6">
    <source>
        <dbReference type="ARBA" id="ARBA00023328"/>
    </source>
</evidence>
<dbReference type="InterPro" id="IPR020987">
    <property type="entry name" value="Centromere_Cenp-M"/>
</dbReference>
<sequence>MMPASESNLRFKYLSGKGPESDTLQILLISTSQQCLDELQKSLYITRETQSERRPYNLNVHTCKHIKNVMELKRDEFTVDYIVYILDVNNKNCLMEVEENVNLLDISFGREKICMVNPNPSHGKSNVNMFDVWQFAHEKQFNIVNGRINDQERLTNLSNRILNLAEACCGIINGIPLKGYV</sequence>
<evidence type="ECO:0000256" key="2">
    <source>
        <dbReference type="ARBA" id="ARBA00004584"/>
    </source>
</evidence>
<keyword evidence="4" id="KW-0158">Chromosome</keyword>
<dbReference type="InterPro" id="IPR027417">
    <property type="entry name" value="P-loop_NTPase"/>
</dbReference>
<dbReference type="GO" id="GO:0000775">
    <property type="term" value="C:chromosome, centromeric region"/>
    <property type="evidence" value="ECO:0007669"/>
    <property type="project" value="UniProtKB-SubCell"/>
</dbReference>
<evidence type="ECO:0000256" key="3">
    <source>
        <dbReference type="ARBA" id="ARBA00016382"/>
    </source>
</evidence>